<feature type="repeat" description="ANK" evidence="12">
    <location>
        <begin position="157"/>
        <end position="180"/>
    </location>
</feature>
<evidence type="ECO:0000256" key="9">
    <source>
        <dbReference type="ARBA" id="ARBA00023136"/>
    </source>
</evidence>
<dbReference type="InterPro" id="IPR052076">
    <property type="entry name" value="TRP_cation_channel"/>
</dbReference>
<feature type="repeat" description="ANK" evidence="12">
    <location>
        <begin position="331"/>
        <end position="363"/>
    </location>
</feature>
<keyword evidence="9 14" id="KW-0472">Membrane</keyword>
<feature type="transmembrane region" description="Helical" evidence="14">
    <location>
        <begin position="952"/>
        <end position="975"/>
    </location>
</feature>
<keyword evidence="4 14" id="KW-0812">Transmembrane</keyword>
<dbReference type="PROSITE" id="PS50088">
    <property type="entry name" value="ANK_REPEAT"/>
    <property type="match status" value="10"/>
</dbReference>
<sequence>MSFKNNLRSSYLLSPKEDETNGNTNAGEDRKKAPFVSKERLNLEMSELGKPIISRATGMFEAVRDGIVDVVNEQLSKKGNAKTIDKLDQSGLAMLHHAARYDRVHVAKSLLEHRACIDVRTKEDNLTPLHIAARFNCLATVQLLIERGAKPTLASFNGSTALHFAARRGNDQVAKLLLRHAKVDVNSKDSSHMTPLHFACLSGNMAISKMLLEEGADIRAKSTELMTPLHTAVYNGNSSVASLILLTATERRQNITELVEERDINNSTVLHLAAGTNDLKTGEVCLQNGADINALKSNNETSLYVATVKGNLQMVKLLVRKGADVNVKNADTKTVLHRAGVFNRDDIISFLLDHGVAIDARDAQSSTPFLDAVAAGQTRCARLLLQRGADVKAFDIFMKNCLHLAVENGNLETLQMLLEEKSVLFNLYRPDVNERVPLHYAAMVKDVRYGMYEQVEALARRVASGLNDRDEQGRTPLHYAVMSGHRKVCYTLLKLGADVSTKDSSSWTPLMLASKLGWAKSCQELLDMQASADDVNSEGDTALHIACKQGHVSIVNLLMENSASLTVRNIQGLTCLEAAVRTGNSDVAMAMVKNSRWQEIMEHKDMQGHTPMRLLIEHFPDSAELLMDRCIKRSEMTSTNDPQFTVTYDFHLLDPGPDDPAFVHGRRFFGPSTMVKHEQKKLLLHPLTQALLNQKWSKFGRFIYYLNFFSYLIFVGLYSAFIINVREKQTFFPNVEICYVFEDEEFDEVVEECEPASNIYDTVTYFSKGFSYIVFGIAIIHLVKEILQILIQRLRYFTDLSNLLEWALYGTTFAFLLPYVLPDKTIDDWFAKITDPYLIWQVGVTSIFLCYANLVLFLRRFRLFGIYVTMFVEVTKTVVKVLLVFLIFLFGFTIVFYILFKELDSFQKPSIAFMKTIVMMIGELEFDDTFVETIGKNTTSGARKNPFPETSFVFLSLFLILVGIVLMNLLVGLAVGDIDTIQQSATLKRLAMQVEFVAEIEQSYPRFVTRRLYHPVVTLRPNRPSRLKRFAALLGYTIARSTKNTHGLPDNEELKDSEYTEVKKQLEKTKKRVKALVTAIEVQNALLRRLAIKIDPDAEMDLRSLEENRPNLGDERVALGEEMFDGQPPSETTAERPHVEARTTVC</sequence>
<keyword evidence="8" id="KW-0406">Ion transport</keyword>
<keyword evidence="5" id="KW-0677">Repeat</keyword>
<evidence type="ECO:0000256" key="5">
    <source>
        <dbReference type="ARBA" id="ARBA00022737"/>
    </source>
</evidence>
<feature type="domain" description="Ion transport" evidence="15">
    <location>
        <begin position="768"/>
        <end position="984"/>
    </location>
</feature>
<feature type="repeat" description="ANK" evidence="12">
    <location>
        <begin position="90"/>
        <end position="122"/>
    </location>
</feature>
<dbReference type="GO" id="GO:0005216">
    <property type="term" value="F:monoatomic ion channel activity"/>
    <property type="evidence" value="ECO:0007669"/>
    <property type="project" value="InterPro"/>
</dbReference>
<evidence type="ECO:0000256" key="10">
    <source>
        <dbReference type="ARBA" id="ARBA00023180"/>
    </source>
</evidence>
<gene>
    <name evidence="16" type="primary">TRPA1</name>
    <name evidence="16" type="ORF">AWC38_SpisGene6540</name>
</gene>
<feature type="transmembrane region" description="Helical" evidence="14">
    <location>
        <begin position="878"/>
        <end position="900"/>
    </location>
</feature>
<accession>A0A2B4SJT6</accession>
<feature type="region of interest" description="Disordered" evidence="13">
    <location>
        <begin position="1"/>
        <end position="33"/>
    </location>
</feature>
<evidence type="ECO:0000256" key="8">
    <source>
        <dbReference type="ARBA" id="ARBA00023065"/>
    </source>
</evidence>
<organism evidence="16 17">
    <name type="scientific">Stylophora pistillata</name>
    <name type="common">Smooth cauliflower coral</name>
    <dbReference type="NCBI Taxonomy" id="50429"/>
    <lineage>
        <taxon>Eukaryota</taxon>
        <taxon>Metazoa</taxon>
        <taxon>Cnidaria</taxon>
        <taxon>Anthozoa</taxon>
        <taxon>Hexacorallia</taxon>
        <taxon>Scleractinia</taxon>
        <taxon>Astrocoeniina</taxon>
        <taxon>Pocilloporidae</taxon>
        <taxon>Stylophora</taxon>
    </lineage>
</organism>
<feature type="repeat" description="ANK" evidence="12">
    <location>
        <begin position="472"/>
        <end position="504"/>
    </location>
</feature>
<name>A0A2B4SJT6_STYPI</name>
<feature type="transmembrane region" description="Helical" evidence="14">
    <location>
        <begin position="702"/>
        <end position="723"/>
    </location>
</feature>
<evidence type="ECO:0000256" key="14">
    <source>
        <dbReference type="SAM" id="Phobius"/>
    </source>
</evidence>
<evidence type="ECO:0000313" key="16">
    <source>
        <dbReference type="EMBL" id="PFX28695.1"/>
    </source>
</evidence>
<dbReference type="InterPro" id="IPR005821">
    <property type="entry name" value="Ion_trans_dom"/>
</dbReference>
<dbReference type="PROSITE" id="PS50297">
    <property type="entry name" value="ANK_REP_REGION"/>
    <property type="match status" value="9"/>
</dbReference>
<feature type="repeat" description="ANK" evidence="12">
    <location>
        <begin position="191"/>
        <end position="223"/>
    </location>
</feature>
<dbReference type="Pfam" id="PF00520">
    <property type="entry name" value="Ion_trans"/>
    <property type="match status" value="1"/>
</dbReference>
<feature type="repeat" description="ANK" evidence="12">
    <location>
        <begin position="265"/>
        <end position="297"/>
    </location>
</feature>
<feature type="repeat" description="ANK" evidence="12">
    <location>
        <begin position="124"/>
        <end position="156"/>
    </location>
</feature>
<dbReference type="InterPro" id="IPR036770">
    <property type="entry name" value="Ankyrin_rpt-contain_sf"/>
</dbReference>
<comment type="caution">
    <text evidence="16">The sequence shown here is derived from an EMBL/GenBank/DDBJ whole genome shotgun (WGS) entry which is preliminary data.</text>
</comment>
<dbReference type="InterPro" id="IPR002110">
    <property type="entry name" value="Ankyrin_rpt"/>
</dbReference>
<feature type="repeat" description="ANK" evidence="12">
    <location>
        <begin position="298"/>
        <end position="330"/>
    </location>
</feature>
<dbReference type="Proteomes" id="UP000225706">
    <property type="component" value="Unassembled WGS sequence"/>
</dbReference>
<evidence type="ECO:0000256" key="11">
    <source>
        <dbReference type="ARBA" id="ARBA00023303"/>
    </source>
</evidence>
<evidence type="ECO:0000256" key="6">
    <source>
        <dbReference type="ARBA" id="ARBA00022989"/>
    </source>
</evidence>
<reference evidence="17" key="1">
    <citation type="journal article" date="2017" name="bioRxiv">
        <title>Comparative analysis of the genomes of Stylophora pistillata and Acropora digitifera provides evidence for extensive differences between species of corals.</title>
        <authorList>
            <person name="Voolstra C.R."/>
            <person name="Li Y."/>
            <person name="Liew Y.J."/>
            <person name="Baumgarten S."/>
            <person name="Zoccola D."/>
            <person name="Flot J.-F."/>
            <person name="Tambutte S."/>
            <person name="Allemand D."/>
            <person name="Aranda M."/>
        </authorList>
    </citation>
    <scope>NUCLEOTIDE SEQUENCE [LARGE SCALE GENOMIC DNA]</scope>
</reference>
<evidence type="ECO:0000256" key="3">
    <source>
        <dbReference type="ARBA" id="ARBA00022606"/>
    </source>
</evidence>
<dbReference type="AlphaFoldDB" id="A0A2B4SJT6"/>
<evidence type="ECO:0000256" key="2">
    <source>
        <dbReference type="ARBA" id="ARBA00022448"/>
    </source>
</evidence>
<dbReference type="EMBL" id="LSMT01000078">
    <property type="protein sequence ID" value="PFX28695.1"/>
    <property type="molecule type" value="Genomic_DNA"/>
</dbReference>
<evidence type="ECO:0000259" key="15">
    <source>
        <dbReference type="Pfam" id="PF00520"/>
    </source>
</evidence>
<keyword evidence="11" id="KW-0407">Ion channel</keyword>
<keyword evidence="6 14" id="KW-1133">Transmembrane helix</keyword>
<keyword evidence="16" id="KW-0675">Receptor</keyword>
<dbReference type="PANTHER" id="PTHR47143:SF1">
    <property type="entry name" value="ION_TRANS DOMAIN-CONTAINING PROTEIN"/>
    <property type="match status" value="1"/>
</dbReference>
<feature type="compositionally biased region" description="Polar residues" evidence="13">
    <location>
        <begin position="1"/>
        <end position="12"/>
    </location>
</feature>
<keyword evidence="17" id="KW-1185">Reference proteome</keyword>
<feature type="transmembrane region" description="Helical" evidence="14">
    <location>
        <begin position="837"/>
        <end position="858"/>
    </location>
</feature>
<keyword evidence="3" id="KW-0716">Sensory transduction</keyword>
<dbReference type="Gene3D" id="1.25.40.20">
    <property type="entry name" value="Ankyrin repeat-containing domain"/>
    <property type="match status" value="4"/>
</dbReference>
<dbReference type="Pfam" id="PF13637">
    <property type="entry name" value="Ank_4"/>
    <property type="match status" value="1"/>
</dbReference>
<keyword evidence="10" id="KW-0325">Glycoprotein</keyword>
<feature type="compositionally biased region" description="Basic and acidic residues" evidence="13">
    <location>
        <begin position="1133"/>
        <end position="1146"/>
    </location>
</feature>
<dbReference type="OrthoDB" id="1661883at2759"/>
<feature type="repeat" description="ANK" evidence="12">
    <location>
        <begin position="364"/>
        <end position="396"/>
    </location>
</feature>
<dbReference type="SMART" id="SM00248">
    <property type="entry name" value="ANK"/>
    <property type="match status" value="15"/>
</dbReference>
<feature type="repeat" description="ANK" evidence="12">
    <location>
        <begin position="538"/>
        <end position="570"/>
    </location>
</feature>
<dbReference type="GO" id="GO:1902495">
    <property type="term" value="C:transmembrane transporter complex"/>
    <property type="evidence" value="ECO:0007669"/>
    <property type="project" value="TreeGrafter"/>
</dbReference>
<evidence type="ECO:0000256" key="13">
    <source>
        <dbReference type="SAM" id="MobiDB-lite"/>
    </source>
</evidence>
<keyword evidence="7 12" id="KW-0040">ANK repeat</keyword>
<evidence type="ECO:0000256" key="7">
    <source>
        <dbReference type="ARBA" id="ARBA00023043"/>
    </source>
</evidence>
<dbReference type="SUPFAM" id="SSF48403">
    <property type="entry name" value="Ankyrin repeat"/>
    <property type="match status" value="2"/>
</dbReference>
<evidence type="ECO:0000313" key="17">
    <source>
        <dbReference type="Proteomes" id="UP000225706"/>
    </source>
</evidence>
<evidence type="ECO:0000256" key="1">
    <source>
        <dbReference type="ARBA" id="ARBA00004141"/>
    </source>
</evidence>
<protein>
    <submittedName>
        <fullName evidence="16">Transient receptor potential cation channel subfamily A member 1</fullName>
    </submittedName>
</protein>
<proteinExistence type="predicted"/>
<keyword evidence="2" id="KW-0813">Transport</keyword>
<evidence type="ECO:0000256" key="4">
    <source>
        <dbReference type="ARBA" id="ARBA00022692"/>
    </source>
</evidence>
<comment type="subcellular location">
    <subcellularLocation>
        <location evidence="1">Membrane</location>
        <topology evidence="1">Multi-pass membrane protein</topology>
    </subcellularLocation>
</comment>
<dbReference type="Pfam" id="PF12796">
    <property type="entry name" value="Ank_2"/>
    <property type="match status" value="5"/>
</dbReference>
<dbReference type="PRINTS" id="PR01415">
    <property type="entry name" value="ANKYRIN"/>
</dbReference>
<feature type="region of interest" description="Disordered" evidence="13">
    <location>
        <begin position="1123"/>
        <end position="1146"/>
    </location>
</feature>
<dbReference type="PANTHER" id="PTHR47143">
    <property type="entry name" value="TRANSIENT RECEPTOR POTENTIAL CATION CHANNEL PROTEIN PAINLESS"/>
    <property type="match status" value="1"/>
</dbReference>
<feature type="transmembrane region" description="Helical" evidence="14">
    <location>
        <begin position="803"/>
        <end position="821"/>
    </location>
</feature>
<evidence type="ECO:0000256" key="12">
    <source>
        <dbReference type="PROSITE-ProRule" id="PRU00023"/>
    </source>
</evidence>